<organism evidence="2 3">
    <name type="scientific">Salvia divinorum</name>
    <name type="common">Maria pastora</name>
    <name type="synonym">Diviner's sage</name>
    <dbReference type="NCBI Taxonomy" id="28513"/>
    <lineage>
        <taxon>Eukaryota</taxon>
        <taxon>Viridiplantae</taxon>
        <taxon>Streptophyta</taxon>
        <taxon>Embryophyta</taxon>
        <taxon>Tracheophyta</taxon>
        <taxon>Spermatophyta</taxon>
        <taxon>Magnoliopsida</taxon>
        <taxon>eudicotyledons</taxon>
        <taxon>Gunneridae</taxon>
        <taxon>Pentapetalae</taxon>
        <taxon>asterids</taxon>
        <taxon>lamiids</taxon>
        <taxon>Lamiales</taxon>
        <taxon>Lamiaceae</taxon>
        <taxon>Nepetoideae</taxon>
        <taxon>Mentheae</taxon>
        <taxon>Salviinae</taxon>
        <taxon>Salvia</taxon>
        <taxon>Salvia subgen. Calosphace</taxon>
    </lineage>
</organism>
<gene>
    <name evidence="2" type="ORF">AAHA92_06208</name>
</gene>
<dbReference type="Proteomes" id="UP001567538">
    <property type="component" value="Unassembled WGS sequence"/>
</dbReference>
<evidence type="ECO:0000313" key="3">
    <source>
        <dbReference type="Proteomes" id="UP001567538"/>
    </source>
</evidence>
<dbReference type="EMBL" id="JBEAFC010000003">
    <property type="protein sequence ID" value="KAL1563782.1"/>
    <property type="molecule type" value="Genomic_DNA"/>
</dbReference>
<sequence length="151" mass="16560">MWPHSIVYRLCLGVEASRRGLLEEPYAQWPLPSICSTACEPALSSPRPREATAPPSVTPLPEAAPSAALSSSQRGNCVSCTEPRRHHNLLIATQLSLFAKREPPSPRVNRVAVGIQTPQMKICTHNCCILLSCLLSEALISPKRVLTWLTR</sequence>
<reference evidence="2 3" key="1">
    <citation type="submission" date="2024-06" db="EMBL/GenBank/DDBJ databases">
        <title>A chromosome level genome sequence of Diviner's sage (Salvia divinorum).</title>
        <authorList>
            <person name="Ford S.A."/>
            <person name="Ro D.-K."/>
            <person name="Ness R.W."/>
            <person name="Phillips M.A."/>
        </authorList>
    </citation>
    <scope>NUCLEOTIDE SEQUENCE [LARGE SCALE GENOMIC DNA]</scope>
    <source>
        <strain evidence="2">SAF-2024a</strain>
        <tissue evidence="2">Leaf</tissue>
    </source>
</reference>
<evidence type="ECO:0000256" key="1">
    <source>
        <dbReference type="SAM" id="MobiDB-lite"/>
    </source>
</evidence>
<feature type="region of interest" description="Disordered" evidence="1">
    <location>
        <begin position="45"/>
        <end position="74"/>
    </location>
</feature>
<name>A0ABD1I4Y7_SALDI</name>
<comment type="caution">
    <text evidence="2">The sequence shown here is derived from an EMBL/GenBank/DDBJ whole genome shotgun (WGS) entry which is preliminary data.</text>
</comment>
<protein>
    <submittedName>
        <fullName evidence="2">Uncharacterized protein</fullName>
    </submittedName>
</protein>
<dbReference type="AlphaFoldDB" id="A0ABD1I4Y7"/>
<accession>A0ABD1I4Y7</accession>
<feature type="compositionally biased region" description="Low complexity" evidence="1">
    <location>
        <begin position="59"/>
        <end position="72"/>
    </location>
</feature>
<proteinExistence type="predicted"/>
<evidence type="ECO:0000313" key="2">
    <source>
        <dbReference type="EMBL" id="KAL1563782.1"/>
    </source>
</evidence>
<keyword evidence="3" id="KW-1185">Reference proteome</keyword>